<sequence length="483" mass="54764">MLQTPNTTFCQNKFKHINCAQPSQLSMNVKKLLLAKPCTAYFADDKADSAFSINQQATYRRTAVSQRRRISELPKSVVNALHYPPRKQTSSPLPEVKHHRIYERGHIFSKSWNPERYVYYETPPDADSDASVPTQIDDDGLDPYKKFYHEMMRVFGSDPRVSELAQESAAAVADRLNVRHFSKQAKSFDDRLPERRATIMGPRSLSEAEQRQLVRQQTVFHLQPQNQISEECLNLWADRKMLELNADLANQVSTDLSTDQSASTSFESNTEPAAPESIQRRHSSFLELPYSADTRRQKYKSLLLHRQHLSNTVHPQTSSFESALSSESSAADSLTVNGGGTASFDSTRSDQTDVDNPLENKQSRQLSDPQEDKNSPLSARREYSGRARSGPYVSLARRAIRQKMASSLQRDYSVDSKSDRLFREFIKVDPKFETAPQQRSAGSGRLLPRRDAFSRHRTVDIADVPQHVTVPLICFPEEPATGR</sequence>
<accession>A0A183UZ40</accession>
<name>A0A183UZ40_TOXCA</name>
<evidence type="ECO:0000313" key="2">
    <source>
        <dbReference type="EMBL" id="VDM45081.1"/>
    </source>
</evidence>
<dbReference type="EMBL" id="UYWY01021882">
    <property type="protein sequence ID" value="VDM45081.1"/>
    <property type="molecule type" value="Genomic_DNA"/>
</dbReference>
<feature type="compositionally biased region" description="Polar residues" evidence="1">
    <location>
        <begin position="255"/>
        <end position="271"/>
    </location>
</feature>
<proteinExistence type="predicted"/>
<evidence type="ECO:0000313" key="4">
    <source>
        <dbReference type="WBParaSite" id="TCNE_0001376001-mRNA-1"/>
    </source>
</evidence>
<dbReference type="Proteomes" id="UP000050794">
    <property type="component" value="Unassembled WGS sequence"/>
</dbReference>
<feature type="region of interest" description="Disordered" evidence="1">
    <location>
        <begin position="331"/>
        <end position="390"/>
    </location>
</feature>
<dbReference type="WBParaSite" id="TCNE_0001376001-mRNA-1">
    <property type="protein sequence ID" value="TCNE_0001376001-mRNA-1"/>
    <property type="gene ID" value="TCNE_0001376001"/>
</dbReference>
<feature type="compositionally biased region" description="Polar residues" evidence="1">
    <location>
        <begin position="359"/>
        <end position="368"/>
    </location>
</feature>
<feature type="compositionally biased region" description="Basic and acidic residues" evidence="1">
    <location>
        <begin position="370"/>
        <end position="385"/>
    </location>
</feature>
<feature type="region of interest" description="Disordered" evidence="1">
    <location>
        <begin position="255"/>
        <end position="282"/>
    </location>
</feature>
<keyword evidence="3" id="KW-1185">Reference proteome</keyword>
<protein>
    <submittedName>
        <fullName evidence="2 4">Uncharacterized protein</fullName>
    </submittedName>
</protein>
<evidence type="ECO:0000256" key="1">
    <source>
        <dbReference type="SAM" id="MobiDB-lite"/>
    </source>
</evidence>
<reference evidence="4" key="1">
    <citation type="submission" date="2016-06" db="UniProtKB">
        <authorList>
            <consortium name="WormBaseParasite"/>
        </authorList>
    </citation>
    <scope>IDENTIFICATION</scope>
</reference>
<dbReference type="AlphaFoldDB" id="A0A183UZ40"/>
<gene>
    <name evidence="2" type="ORF">TCNE_LOCUS13760</name>
</gene>
<organism evidence="3 4">
    <name type="scientific">Toxocara canis</name>
    <name type="common">Canine roundworm</name>
    <dbReference type="NCBI Taxonomy" id="6265"/>
    <lineage>
        <taxon>Eukaryota</taxon>
        <taxon>Metazoa</taxon>
        <taxon>Ecdysozoa</taxon>
        <taxon>Nematoda</taxon>
        <taxon>Chromadorea</taxon>
        <taxon>Rhabditida</taxon>
        <taxon>Spirurina</taxon>
        <taxon>Ascaridomorpha</taxon>
        <taxon>Ascaridoidea</taxon>
        <taxon>Toxocaridae</taxon>
        <taxon>Toxocara</taxon>
    </lineage>
</organism>
<reference evidence="2 3" key="2">
    <citation type="submission" date="2018-11" db="EMBL/GenBank/DDBJ databases">
        <authorList>
            <consortium name="Pathogen Informatics"/>
        </authorList>
    </citation>
    <scope>NUCLEOTIDE SEQUENCE [LARGE SCALE GENOMIC DNA]</scope>
</reference>
<evidence type="ECO:0000313" key="3">
    <source>
        <dbReference type="Proteomes" id="UP000050794"/>
    </source>
</evidence>